<keyword evidence="3" id="KW-1185">Reference proteome</keyword>
<sequence>MRDRFPDQLDLSGPLWSRQTVATLVERLFDIPLSPAAAGRYLRAWGVTTREPVDRACPLCAESVVRWQVETYPTISRTAQKQRAEIYWAGKSRLHGTTPATEVISAVSTRGWIRFMVTTDPGLPRDFLSRLRPPTGRPAHVVVDASWSYREWPRRAPEGVTLHALPCCERGR</sequence>
<accession>A0ABU0ZF91</accession>
<evidence type="ECO:0000313" key="2">
    <source>
        <dbReference type="EMBL" id="MDQ7905648.1"/>
    </source>
</evidence>
<dbReference type="RefSeq" id="WP_308712919.1">
    <property type="nucleotide sequence ID" value="NZ_JAVHUY010000011.1"/>
</dbReference>
<organism evidence="2 3">
    <name type="scientific">Phytohabitans maris</name>
    <dbReference type="NCBI Taxonomy" id="3071409"/>
    <lineage>
        <taxon>Bacteria</taxon>
        <taxon>Bacillati</taxon>
        <taxon>Actinomycetota</taxon>
        <taxon>Actinomycetes</taxon>
        <taxon>Micromonosporales</taxon>
        <taxon>Micromonosporaceae</taxon>
    </lineage>
</organism>
<comment type="caution">
    <text evidence="2">The sequence shown here is derived from an EMBL/GenBank/DDBJ whole genome shotgun (WGS) entry which is preliminary data.</text>
</comment>
<name>A0ABU0ZF91_9ACTN</name>
<reference evidence="2 3" key="1">
    <citation type="submission" date="2023-08" db="EMBL/GenBank/DDBJ databases">
        <title>Phytohabitans sansha sp. nov., isolated from marine sediment.</title>
        <authorList>
            <person name="Zhao Y."/>
            <person name="Yi K."/>
        </authorList>
    </citation>
    <scope>NUCLEOTIDE SEQUENCE [LARGE SCALE GENOMIC DNA]</scope>
    <source>
        <strain evidence="2 3">ZYX-F-186</strain>
    </source>
</reference>
<dbReference type="EMBL" id="JAVHUY010000011">
    <property type="protein sequence ID" value="MDQ7905648.1"/>
    <property type="molecule type" value="Genomic_DNA"/>
</dbReference>
<gene>
    <name evidence="2" type="ORF">RB614_14100</name>
</gene>
<proteinExistence type="predicted"/>
<evidence type="ECO:0000313" key="3">
    <source>
        <dbReference type="Proteomes" id="UP001230908"/>
    </source>
</evidence>
<dbReference type="Proteomes" id="UP001230908">
    <property type="component" value="Unassembled WGS sequence"/>
</dbReference>
<evidence type="ECO:0000259" key="1">
    <source>
        <dbReference type="Pfam" id="PF13592"/>
    </source>
</evidence>
<feature type="domain" description="Winged helix-turn helix" evidence="1">
    <location>
        <begin position="14"/>
        <end position="57"/>
    </location>
</feature>
<protein>
    <submittedName>
        <fullName evidence="2">Winged helix-turn-helix domain-containing protein</fullName>
    </submittedName>
</protein>
<dbReference type="Pfam" id="PF13592">
    <property type="entry name" value="HTH_33"/>
    <property type="match status" value="1"/>
</dbReference>
<dbReference type="InterPro" id="IPR025959">
    <property type="entry name" value="Winged_HTH_dom"/>
</dbReference>